<comment type="subcellular location">
    <subcellularLocation>
        <location evidence="4">Golgi apparatus</location>
    </subcellularLocation>
    <subcellularLocation>
        <location evidence="2">Membrane</location>
        <topology evidence="2">Single-pass membrane protein</topology>
    </subcellularLocation>
    <subcellularLocation>
        <location evidence="3">Mitochondrion</location>
    </subcellularLocation>
</comment>
<proteinExistence type="predicted"/>
<evidence type="ECO:0000256" key="4">
    <source>
        <dbReference type="ARBA" id="ARBA00004555"/>
    </source>
</evidence>
<reference evidence="12 13" key="1">
    <citation type="journal article" date="2019" name="Gigascience">
        <title>Whole-genome sequence of the oriental lung fluke Paragonimus westermani.</title>
        <authorList>
            <person name="Oey H."/>
            <person name="Zakrzewski M."/>
            <person name="Narain K."/>
            <person name="Devi K.R."/>
            <person name="Agatsuma T."/>
            <person name="Nawaratna S."/>
            <person name="Gobert G.N."/>
            <person name="Jones M.K."/>
            <person name="Ragan M.A."/>
            <person name="McManus D.P."/>
            <person name="Krause L."/>
        </authorList>
    </citation>
    <scope>NUCLEOTIDE SEQUENCE [LARGE SCALE GENOMIC DNA]</scope>
    <source>
        <strain evidence="12 13">IND2009</strain>
    </source>
</reference>
<evidence type="ECO:0000256" key="2">
    <source>
        <dbReference type="ARBA" id="ARBA00004167"/>
    </source>
</evidence>
<evidence type="ECO:0000313" key="12">
    <source>
        <dbReference type="EMBL" id="KAA3679652.1"/>
    </source>
</evidence>
<evidence type="ECO:0000256" key="9">
    <source>
        <dbReference type="ARBA" id="ARBA00023136"/>
    </source>
</evidence>
<evidence type="ECO:0000256" key="10">
    <source>
        <dbReference type="SAM" id="MobiDB-lite"/>
    </source>
</evidence>
<comment type="caution">
    <text evidence="12">The sequence shown here is derived from an EMBL/GenBank/DDBJ whole genome shotgun (WGS) entry which is preliminary data.</text>
</comment>
<evidence type="ECO:0000313" key="13">
    <source>
        <dbReference type="Proteomes" id="UP000324629"/>
    </source>
</evidence>
<evidence type="ECO:0000256" key="1">
    <source>
        <dbReference type="ARBA" id="ARBA00002620"/>
    </source>
</evidence>
<feature type="compositionally biased region" description="Polar residues" evidence="10">
    <location>
        <begin position="354"/>
        <end position="363"/>
    </location>
</feature>
<dbReference type="GO" id="GO:0016020">
    <property type="term" value="C:membrane"/>
    <property type="evidence" value="ECO:0007669"/>
    <property type="project" value="UniProtKB-SubCell"/>
</dbReference>
<dbReference type="GO" id="GO:0005794">
    <property type="term" value="C:Golgi apparatus"/>
    <property type="evidence" value="ECO:0007669"/>
    <property type="project" value="UniProtKB-SubCell"/>
</dbReference>
<feature type="compositionally biased region" description="Basic and acidic residues" evidence="10">
    <location>
        <begin position="240"/>
        <end position="255"/>
    </location>
</feature>
<gene>
    <name evidence="12" type="ORF">DEA37_0006266</name>
</gene>
<sequence>MQAQYIALAWFLILITVGIIVLLSTVIVVKRRVSRRKSRIDRAVYTPCGYGLSKVWKEAVEKRLNSTVRVRTEPRVFGTHYSENFDTYLKDSKSNRTFNYHCYILDKVTFLFRAKAVDEFLELKERILSVCPDLEAPPIRGIHAFLLTARDHAMSPPAPRECIEEYCKLYLWARHDLNPFGEAEYLKLSQLQSELMKYVSRAATLRDTAASNVASSSCVRRNSTKFHPLNRITPSPKMKSGKDQCRPHCSIDRAKPSSRTNASDTPLKPLSHSRCKSRELMASISDAETPVVKSVKLSHVYSKELDDLEMASMPVVTSVEPSIAIGGSRRGSSQSDGSQTALIDLDPVVQVMSKSSGTFSRNPCANEAFGPVEKKPKPTSVSGPTGDLEPSDAGLENQDVNC</sequence>
<feature type="region of interest" description="Disordered" evidence="10">
    <location>
        <begin position="354"/>
        <end position="402"/>
    </location>
</feature>
<feature type="region of interest" description="Disordered" evidence="10">
    <location>
        <begin position="228"/>
        <end position="273"/>
    </location>
</feature>
<evidence type="ECO:0000256" key="6">
    <source>
        <dbReference type="ARBA" id="ARBA00022989"/>
    </source>
</evidence>
<dbReference type="AlphaFoldDB" id="A0A5J4NWI1"/>
<dbReference type="Pfam" id="PF07406">
    <property type="entry name" value="NICE-3"/>
    <property type="match status" value="1"/>
</dbReference>
<feature type="transmembrane region" description="Helical" evidence="11">
    <location>
        <begin position="6"/>
        <end position="29"/>
    </location>
</feature>
<dbReference type="PANTHER" id="PTHR21425">
    <property type="entry name" value="NICE-3"/>
    <property type="match status" value="1"/>
</dbReference>
<dbReference type="Proteomes" id="UP000324629">
    <property type="component" value="Unassembled WGS sequence"/>
</dbReference>
<dbReference type="EMBL" id="QNGE01000675">
    <property type="protein sequence ID" value="KAA3679652.1"/>
    <property type="molecule type" value="Genomic_DNA"/>
</dbReference>
<keyword evidence="5 11" id="KW-0812">Transmembrane</keyword>
<keyword evidence="7" id="KW-0333">Golgi apparatus</keyword>
<protein>
    <submittedName>
        <fullName evidence="12">Uncharacterized protein</fullName>
    </submittedName>
</protein>
<evidence type="ECO:0000256" key="7">
    <source>
        <dbReference type="ARBA" id="ARBA00023034"/>
    </source>
</evidence>
<accession>A0A5J4NWI1</accession>
<keyword evidence="9 11" id="KW-0472">Membrane</keyword>
<dbReference type="PANTHER" id="PTHR21425:SF2">
    <property type="entry name" value="PROTEIN C1ORF43"/>
    <property type="match status" value="1"/>
</dbReference>
<keyword evidence="8" id="KW-0496">Mitochondrion</keyword>
<organism evidence="12 13">
    <name type="scientific">Paragonimus westermani</name>
    <dbReference type="NCBI Taxonomy" id="34504"/>
    <lineage>
        <taxon>Eukaryota</taxon>
        <taxon>Metazoa</taxon>
        <taxon>Spiralia</taxon>
        <taxon>Lophotrochozoa</taxon>
        <taxon>Platyhelminthes</taxon>
        <taxon>Trematoda</taxon>
        <taxon>Digenea</taxon>
        <taxon>Plagiorchiida</taxon>
        <taxon>Troglotremata</taxon>
        <taxon>Troglotrematidae</taxon>
        <taxon>Paragonimus</taxon>
    </lineage>
</organism>
<comment type="function">
    <text evidence="1">General regulator of phagocytosis. Required to uptake Gram negative bacterium by macrophages.</text>
</comment>
<keyword evidence="13" id="KW-1185">Reference proteome</keyword>
<evidence type="ECO:0000256" key="3">
    <source>
        <dbReference type="ARBA" id="ARBA00004173"/>
    </source>
</evidence>
<keyword evidence="6 11" id="KW-1133">Transmembrane helix</keyword>
<name>A0A5J4NWI1_9TREM</name>
<evidence type="ECO:0000256" key="11">
    <source>
        <dbReference type="SAM" id="Phobius"/>
    </source>
</evidence>
<evidence type="ECO:0000256" key="5">
    <source>
        <dbReference type="ARBA" id="ARBA00022692"/>
    </source>
</evidence>
<dbReference type="InterPro" id="IPR010876">
    <property type="entry name" value="C1orf43"/>
</dbReference>
<dbReference type="GO" id="GO:0005739">
    <property type="term" value="C:mitochondrion"/>
    <property type="evidence" value="ECO:0007669"/>
    <property type="project" value="UniProtKB-SubCell"/>
</dbReference>
<evidence type="ECO:0000256" key="8">
    <source>
        <dbReference type="ARBA" id="ARBA00023128"/>
    </source>
</evidence>